<proteinExistence type="predicted"/>
<name>A0A4P8IL41_9BURK</name>
<protein>
    <submittedName>
        <fullName evidence="1">Uncharacterized protein</fullName>
    </submittedName>
</protein>
<keyword evidence="2" id="KW-1185">Reference proteome</keyword>
<gene>
    <name evidence="1" type="ORF">FAZ95_07020</name>
</gene>
<dbReference type="AlphaFoldDB" id="A0A4P8IL41"/>
<dbReference type="RefSeq" id="WP_137331787.1">
    <property type="nucleotide sequence ID" value="NZ_CP040077.1"/>
</dbReference>
<dbReference type="Proteomes" id="UP000298656">
    <property type="component" value="Chromosome 1"/>
</dbReference>
<reference evidence="1 2" key="1">
    <citation type="submission" date="2019-05" db="EMBL/GenBank/DDBJ databases">
        <title>Burkholderia sp. DHOD12, isolated from subtropical forest soil.</title>
        <authorList>
            <person name="Gao Z.-H."/>
            <person name="Qiu L.-H."/>
        </authorList>
    </citation>
    <scope>NUCLEOTIDE SEQUENCE [LARGE SCALE GENOMIC DNA]</scope>
    <source>
        <strain evidence="1 2">DHOD12</strain>
    </source>
</reference>
<dbReference type="EMBL" id="CP040077">
    <property type="protein sequence ID" value="QCP48956.1"/>
    <property type="molecule type" value="Genomic_DNA"/>
</dbReference>
<sequence length="88" mass="9790">MFALKEHEFSFLRLRPARGLSTIRTDVSIVRSWPTAARSDLPALSTADAQRGQLSVEFVVPILPSTNEVKGFWSRGLVICLYVKGWAA</sequence>
<organism evidence="1 2">
    <name type="scientific">Trinickia violacea</name>
    <dbReference type="NCBI Taxonomy" id="2571746"/>
    <lineage>
        <taxon>Bacteria</taxon>
        <taxon>Pseudomonadati</taxon>
        <taxon>Pseudomonadota</taxon>
        <taxon>Betaproteobacteria</taxon>
        <taxon>Burkholderiales</taxon>
        <taxon>Burkholderiaceae</taxon>
        <taxon>Trinickia</taxon>
    </lineage>
</organism>
<evidence type="ECO:0000313" key="2">
    <source>
        <dbReference type="Proteomes" id="UP000298656"/>
    </source>
</evidence>
<accession>A0A4P8IL41</accession>
<dbReference type="KEGG" id="tvl:FAZ95_07020"/>
<evidence type="ECO:0000313" key="1">
    <source>
        <dbReference type="EMBL" id="QCP48956.1"/>
    </source>
</evidence>